<feature type="compositionally biased region" description="Polar residues" evidence="3">
    <location>
        <begin position="1183"/>
        <end position="1203"/>
    </location>
</feature>
<sequence length="1657" mass="176565">MEKIQGYQFAIDLDDGGMARSLKTLRDEAKLLKSAMQSNFTEVKSGEGVMAAYAQKVKDAGKAIDAQNLVIDKLREKQNGLDQSTEKGRQSYIKYENQIESAKRSISNLQAQQERATKSLDLQRSGVLKLKEATELEERSVKSNVSVLEAQGRNYEAQKVKLTGLVSVHERMKAQLTAEKARMSELSSKYGAASTDAREQSIRVSDLTAKYKLNESAIKKVNHSVGGISTAGAKARDSVSLASTKMKSSLSSIKSGAVVAAGSVALIGAAALSGAKKASTLQNSYTQTNNLLVTGGEKAAEATKNVSKMQADGEKYSIKYGKSQKSIADQYQELVKRGYTSKEALGAMRSELQASVASGDDFSDVVKVASQTVDAFGMRTNNTAKMTKNTKSVVNELAYSADMTATSFSDLGKGMEYVGDSSHSAGIKLSTTSAALGILSNHGLEADKAGTGLRKVINSLTTSVKSIDSKSNMLNKLGIKKSDIEDANGNLKDLSTVMGVVNSKTKDLGTGEKNAVFQSLFGTTGQQAGLILAQNNDELDKLADKVQKAGDKGSYVQQLADKNSQTAQMSEKRFKQAWSDLTIMFGSKLLPYMTDAADRLTKLFGEKGFRKDIEATAEKAGKVAGNIEKIGVFAATHYKDIERIGIALGAIWAINKMAKFKSSLVELGAIQSRETKRIAAETELVGTQTAAYEANAKAKMAASEVGGTGTNVTSTAGKVESTATEVSSTAVNGAGLAGDAEKAVTKSGSKWNLLGKSLGGRLINGAGLALTAWDAGSSIAKAIGSGKAQDKYKAVGKTAGTVIGGAIGAIGGPTGVMIGASIGDQLGSTKTAQNIAKGLAKAFKQAKIPKIKVEAESSKKAYAQLTAEAKKYYSAKQKQDKADIALLYKNGDLTKAEYQKRLKAIGDEGKQASKLEKLSQADRNAITKYYAQSRAKLETTWNKKIAADKKKWDNQILKDTAKYGANSEKVQKDQAKKAAAIKTDENKKSKALDQQKLKFSTQTTVKEAKLYTTLNGKVQQASNKQEAIIKKLNADKGKLSNKQLQTAVNTAEKEYKQTVNLANQEYNKRVSAANNTHDKVVKAAERQLGDVRNAANKQYKDTVSAANNQYKGNSKWAEQQRADVKKKAEQQRDSTIKSAEEQANKIEQHAEDQRKQVVDKAEKQRSNAVDKSKRQRDDVNAAAESQSKGVVKHATNQANSSMEANKKQGEGTHSIWKSIASFFNGLTKPFGVKAIDAGSSSFAYTRATSGAYATGGGITKASRALVGEAGVELKYQPWSGTVDLIGAHGPEFIDVRPGDQILNAQDTQKVLAGNYGRNLPGYAKGTTGIAEFLSKIKSGASDVFDDVSDAASDALSKITNPKKTLEDLAAKTFNINSISGVGSMQRGASKGMVDKSIDGIANALSKLVKASGDFGSASNPSGSGVSRWKSTIKKAAAKMKVNLTSAGMAAILKRITQESNGSATIQNNTDSNAAKGTPSKGLLQYIQPTLSAWVPKGVKAVLKSGYTQLLAMFNDSNWLADISVSGGWGPTGHKRMANGGIVGQHQMVEMAEGNMPEAVVPLDLSKRSRAYQVMQQSLDYFKGQDGANNVVTSSSDGSTKQLQAVIAGLTSLNNSLSQLLGVNVAQVKAIQQSAFSKDQLYRQQARDQGYKTSQSLR</sequence>
<reference evidence="6" key="1">
    <citation type="journal article" date="2019" name="Int. J. Syst. Evol. Microbiol.">
        <title>The Global Catalogue of Microorganisms (GCM) 10K type strain sequencing project: providing services to taxonomists for standard genome sequencing and annotation.</title>
        <authorList>
            <consortium name="The Broad Institute Genomics Platform"/>
            <consortium name="The Broad Institute Genome Sequencing Center for Infectious Disease"/>
            <person name="Wu L."/>
            <person name="Ma J."/>
        </authorList>
    </citation>
    <scope>NUCLEOTIDE SEQUENCE [LARGE SCALE GENOMIC DNA]</scope>
    <source>
        <strain evidence="6">CCM 8904</strain>
    </source>
</reference>
<dbReference type="Pfam" id="PF10145">
    <property type="entry name" value="PhageMin_Tail"/>
    <property type="match status" value="1"/>
</dbReference>
<evidence type="ECO:0000256" key="1">
    <source>
        <dbReference type="ARBA" id="ARBA00022612"/>
    </source>
</evidence>
<evidence type="ECO:0000256" key="3">
    <source>
        <dbReference type="SAM" id="MobiDB-lite"/>
    </source>
</evidence>
<feature type="coiled-coil region" evidence="2">
    <location>
        <begin position="92"/>
        <end position="119"/>
    </location>
</feature>
<dbReference type="CDD" id="cd13402">
    <property type="entry name" value="LT_TF-like"/>
    <property type="match status" value="1"/>
</dbReference>
<dbReference type="PANTHER" id="PTHR37813:SF1">
    <property type="entry name" value="FELS-2 PROPHAGE PROTEIN"/>
    <property type="match status" value="1"/>
</dbReference>
<comment type="caution">
    <text evidence="5">The sequence shown here is derived from an EMBL/GenBank/DDBJ whole genome shotgun (WGS) entry which is preliminary data.</text>
</comment>
<organism evidence="5 6">
    <name type="scientific">Loigolactobacillus jiayinensis</name>
    <dbReference type="NCBI Taxonomy" id="2486016"/>
    <lineage>
        <taxon>Bacteria</taxon>
        <taxon>Bacillati</taxon>
        <taxon>Bacillota</taxon>
        <taxon>Bacilli</taxon>
        <taxon>Lactobacillales</taxon>
        <taxon>Lactobacillaceae</taxon>
        <taxon>Loigolactobacillus</taxon>
    </lineage>
</organism>
<keyword evidence="6" id="KW-1185">Reference proteome</keyword>
<dbReference type="InterPro" id="IPR010090">
    <property type="entry name" value="Phage_tape_meas"/>
</dbReference>
<feature type="domain" description="Phage tail tape measure protein" evidence="4">
    <location>
        <begin position="315"/>
        <end position="522"/>
    </location>
</feature>
<name>A0ABW1RBV0_9LACO</name>
<dbReference type="NCBIfam" id="TIGR01760">
    <property type="entry name" value="tape_meas_TP901"/>
    <property type="match status" value="1"/>
</dbReference>
<dbReference type="EMBL" id="JBHSSL010000041">
    <property type="protein sequence ID" value="MFC6170351.1"/>
    <property type="molecule type" value="Genomic_DNA"/>
</dbReference>
<keyword evidence="1" id="KW-1188">Viral release from host cell</keyword>
<evidence type="ECO:0000256" key="2">
    <source>
        <dbReference type="SAM" id="Coils"/>
    </source>
</evidence>
<accession>A0ABW1RBV0</accession>
<keyword evidence="2" id="KW-0175">Coiled coil</keyword>
<evidence type="ECO:0000313" key="5">
    <source>
        <dbReference type="EMBL" id="MFC6170351.1"/>
    </source>
</evidence>
<dbReference type="RefSeq" id="WP_125552682.1">
    <property type="nucleotide sequence ID" value="NZ_JBHSSL010000041.1"/>
</dbReference>
<gene>
    <name evidence="5" type="ORF">ACFQGP_07165</name>
</gene>
<evidence type="ECO:0000259" key="4">
    <source>
        <dbReference type="Pfam" id="PF10145"/>
    </source>
</evidence>
<evidence type="ECO:0000313" key="6">
    <source>
        <dbReference type="Proteomes" id="UP001596289"/>
    </source>
</evidence>
<proteinExistence type="predicted"/>
<dbReference type="Proteomes" id="UP001596289">
    <property type="component" value="Unassembled WGS sequence"/>
</dbReference>
<protein>
    <submittedName>
        <fullName evidence="5">Phage tail tape measure protein</fullName>
    </submittedName>
</protein>
<feature type="region of interest" description="Disordered" evidence="3">
    <location>
        <begin position="1110"/>
        <end position="1209"/>
    </location>
</feature>
<dbReference type="PANTHER" id="PTHR37813">
    <property type="entry name" value="FELS-2 PROPHAGE PROTEIN"/>
    <property type="match status" value="1"/>
</dbReference>
<feature type="compositionally biased region" description="Basic and acidic residues" evidence="3">
    <location>
        <begin position="1118"/>
        <end position="1179"/>
    </location>
</feature>